<dbReference type="Pfam" id="PF16488">
    <property type="entry name" value="ArgoL2"/>
    <property type="match status" value="1"/>
</dbReference>
<dbReference type="GO" id="GO:0003899">
    <property type="term" value="F:DNA-directed RNA polymerase activity"/>
    <property type="evidence" value="ECO:0007669"/>
    <property type="project" value="InterPro"/>
</dbReference>
<reference evidence="4" key="1">
    <citation type="submission" date="2023-05" db="EMBL/GenBank/DDBJ databases">
        <authorList>
            <person name="Huff M."/>
        </authorList>
    </citation>
    <scope>NUCLEOTIDE SEQUENCE</scope>
</reference>
<dbReference type="GO" id="GO:0006351">
    <property type="term" value="P:DNA-templated transcription"/>
    <property type="evidence" value="ECO:0007669"/>
    <property type="project" value="InterPro"/>
</dbReference>
<feature type="domain" description="RNA polymerase subunit H/Rpb5 C-terminal" evidence="2">
    <location>
        <begin position="180"/>
        <end position="222"/>
    </location>
</feature>
<dbReference type="Gene3D" id="3.90.940.20">
    <property type="entry name" value="RPB5-like RNA polymerase subunit"/>
    <property type="match status" value="1"/>
</dbReference>
<dbReference type="InterPro" id="IPR000783">
    <property type="entry name" value="RNA_pol_subH/Rpb5_C"/>
</dbReference>
<keyword evidence="1" id="KW-1133">Transmembrane helix</keyword>
<evidence type="ECO:0000259" key="2">
    <source>
        <dbReference type="Pfam" id="PF01191"/>
    </source>
</evidence>
<dbReference type="InterPro" id="IPR032472">
    <property type="entry name" value="ArgoL2"/>
</dbReference>
<feature type="domain" description="Argonaute linker 2" evidence="3">
    <location>
        <begin position="104"/>
        <end position="141"/>
    </location>
</feature>
<keyword evidence="1" id="KW-0472">Membrane</keyword>
<dbReference type="EMBL" id="OU503044">
    <property type="protein sequence ID" value="CAI9767403.1"/>
    <property type="molecule type" value="Genomic_DNA"/>
</dbReference>
<evidence type="ECO:0000313" key="4">
    <source>
        <dbReference type="EMBL" id="CAI9767403.1"/>
    </source>
</evidence>
<accession>A0AAD1ZED0</accession>
<evidence type="ECO:0000259" key="3">
    <source>
        <dbReference type="Pfam" id="PF16488"/>
    </source>
</evidence>
<dbReference type="PANTHER" id="PTHR22891">
    <property type="entry name" value="EUKARYOTIC TRANSLATION INITIATION FACTOR 2C"/>
    <property type="match status" value="1"/>
</dbReference>
<keyword evidence="5" id="KW-1185">Reference proteome</keyword>
<dbReference type="Pfam" id="PF01191">
    <property type="entry name" value="RNA_pol_Rpb5_C"/>
    <property type="match status" value="1"/>
</dbReference>
<name>A0AAD1ZED0_9LAMI</name>
<keyword evidence="1" id="KW-0812">Transmembrane</keyword>
<sequence>MHRRFDRVIWRLWKTSKISPLWLRLDTVENWRINMSGGCDGSGGGDGRWGLFGFFNGGGWWLVMAVVVAMVVIGGGWWLEMAVVVVMVVTGGESTVFFYKMWTVHHNVYSEDPYAKEFGIKISQKLAQVEARILPAPGLRYHDSSRDRDCLPLVGQRNMMNKLRYHDSSRDRDCLPQVGQWNMMNRLQKDAIARYYGLEKGQVVKVMYSGELTQLHTSYRCVW</sequence>
<dbReference type="InterPro" id="IPR035913">
    <property type="entry name" value="RPB5-like_sf"/>
</dbReference>
<organism evidence="4 5">
    <name type="scientific">Fraxinus pennsylvanica</name>
    <dbReference type="NCBI Taxonomy" id="56036"/>
    <lineage>
        <taxon>Eukaryota</taxon>
        <taxon>Viridiplantae</taxon>
        <taxon>Streptophyta</taxon>
        <taxon>Embryophyta</taxon>
        <taxon>Tracheophyta</taxon>
        <taxon>Spermatophyta</taxon>
        <taxon>Magnoliopsida</taxon>
        <taxon>eudicotyledons</taxon>
        <taxon>Gunneridae</taxon>
        <taxon>Pentapetalae</taxon>
        <taxon>asterids</taxon>
        <taxon>lamiids</taxon>
        <taxon>Lamiales</taxon>
        <taxon>Oleaceae</taxon>
        <taxon>Oleeae</taxon>
        <taxon>Fraxinus</taxon>
    </lineage>
</organism>
<evidence type="ECO:0000313" key="5">
    <source>
        <dbReference type="Proteomes" id="UP000834106"/>
    </source>
</evidence>
<dbReference type="SUPFAM" id="SSF55287">
    <property type="entry name" value="RPB5-like RNA polymerase subunit"/>
    <property type="match status" value="1"/>
</dbReference>
<feature type="transmembrane region" description="Helical" evidence="1">
    <location>
        <begin position="59"/>
        <end position="79"/>
    </location>
</feature>
<gene>
    <name evidence="4" type="ORF">FPE_LOCUS14833</name>
</gene>
<dbReference type="GO" id="GO:0003677">
    <property type="term" value="F:DNA binding"/>
    <property type="evidence" value="ECO:0007669"/>
    <property type="project" value="InterPro"/>
</dbReference>
<dbReference type="AlphaFoldDB" id="A0AAD1ZED0"/>
<dbReference type="Proteomes" id="UP000834106">
    <property type="component" value="Chromosome 9"/>
</dbReference>
<proteinExistence type="predicted"/>
<evidence type="ECO:0000256" key="1">
    <source>
        <dbReference type="SAM" id="Phobius"/>
    </source>
</evidence>
<protein>
    <submittedName>
        <fullName evidence="4">Uncharacterized protein</fullName>
    </submittedName>
</protein>